<proteinExistence type="predicted"/>
<sequence length="160" mass="17010">MVIPEWSPRHAQVIPHDGFARCVTNHDTSVFATSLGVSSDAPSDATDPDPVDPDLPARNNKSFVKVGAMTTTPDPAPGEGPVRPVSVSLHEGTIAALRARTGRRGMSAYVESLIQRQLERDRLRELIEDAEAEHGPVDQAAVEAKRALLRGDAAGSVDAA</sequence>
<accession>A0A9W4EBD8</accession>
<keyword evidence="3" id="KW-1185">Reference proteome</keyword>
<reference evidence="2" key="1">
    <citation type="submission" date="2021-05" db="EMBL/GenBank/DDBJ databases">
        <authorList>
            <person name="Arsene-Ploetze F."/>
        </authorList>
    </citation>
    <scope>NUCLEOTIDE SEQUENCE</scope>
    <source>
        <strain evidence="2">DSM 42138</strain>
    </source>
</reference>
<name>A0A9W4EBD8_9ACTN</name>
<evidence type="ECO:0000256" key="1">
    <source>
        <dbReference type="SAM" id="MobiDB-lite"/>
    </source>
</evidence>
<feature type="region of interest" description="Disordered" evidence="1">
    <location>
        <begin position="35"/>
        <end position="59"/>
    </location>
</feature>
<dbReference type="EMBL" id="CAJSLV010000103">
    <property type="protein sequence ID" value="CAG6398404.1"/>
    <property type="molecule type" value="Genomic_DNA"/>
</dbReference>
<dbReference type="AlphaFoldDB" id="A0A9W4EBD8"/>
<feature type="region of interest" description="Disordered" evidence="1">
    <location>
        <begin position="68"/>
        <end position="87"/>
    </location>
</feature>
<protein>
    <submittedName>
        <fullName evidence="2">Uncharacterized protein</fullName>
    </submittedName>
</protein>
<evidence type="ECO:0000313" key="3">
    <source>
        <dbReference type="Proteomes" id="UP001152519"/>
    </source>
</evidence>
<dbReference type="Proteomes" id="UP001152519">
    <property type="component" value="Unassembled WGS sequence"/>
</dbReference>
<comment type="caution">
    <text evidence="2">The sequence shown here is derived from an EMBL/GenBank/DDBJ whole genome shotgun (WGS) entry which is preliminary data.</text>
</comment>
<organism evidence="2 3">
    <name type="scientific">Actinacidiphila cocklensis</name>
    <dbReference type="NCBI Taxonomy" id="887465"/>
    <lineage>
        <taxon>Bacteria</taxon>
        <taxon>Bacillati</taxon>
        <taxon>Actinomycetota</taxon>
        <taxon>Actinomycetes</taxon>
        <taxon>Kitasatosporales</taxon>
        <taxon>Streptomycetaceae</taxon>
        <taxon>Actinacidiphila</taxon>
    </lineage>
</organism>
<evidence type="ECO:0000313" key="2">
    <source>
        <dbReference type="EMBL" id="CAG6398404.1"/>
    </source>
</evidence>
<gene>
    <name evidence="2" type="ORF">SCOCK_70088</name>
</gene>